<dbReference type="eggNOG" id="COG0632">
    <property type="taxonomic scope" value="Bacteria"/>
</dbReference>
<comment type="similarity">
    <text evidence="6">Belongs to the RuvA family.</text>
</comment>
<evidence type="ECO:0000313" key="9">
    <source>
        <dbReference type="Proteomes" id="UP000017862"/>
    </source>
</evidence>
<dbReference type="STRING" id="1261131.lam_822"/>
<dbReference type="InterPro" id="IPR036267">
    <property type="entry name" value="RuvA_C_sf"/>
</dbReference>
<keyword evidence="9" id="KW-1185">Reference proteome</keyword>
<dbReference type="InterPro" id="IPR000085">
    <property type="entry name" value="RuvA"/>
</dbReference>
<evidence type="ECO:0000313" key="8">
    <source>
        <dbReference type="EMBL" id="AHA28162.1"/>
    </source>
</evidence>
<dbReference type="HAMAP" id="MF_00031">
    <property type="entry name" value="DNA_HJ_migration_RuvA"/>
    <property type="match status" value="1"/>
</dbReference>
<dbReference type="PATRIC" id="fig|1261131.3.peg.792"/>
<dbReference type="NCBIfam" id="TIGR00084">
    <property type="entry name" value="ruvA"/>
    <property type="match status" value="1"/>
</dbReference>
<dbReference type="Pfam" id="PF14520">
    <property type="entry name" value="HHH_5"/>
    <property type="match status" value="1"/>
</dbReference>
<organism evidence="8 9">
    <name type="scientific">Candidatus Liberibacter americanus str. Sao Paulo</name>
    <dbReference type="NCBI Taxonomy" id="1261131"/>
    <lineage>
        <taxon>Bacteria</taxon>
        <taxon>Pseudomonadati</taxon>
        <taxon>Pseudomonadota</taxon>
        <taxon>Alphaproteobacteria</taxon>
        <taxon>Hyphomicrobiales</taxon>
        <taxon>Rhizobiaceae</taxon>
        <taxon>Liberibacter</taxon>
    </lineage>
</organism>
<dbReference type="InterPro" id="IPR012340">
    <property type="entry name" value="NA-bd_OB-fold"/>
</dbReference>
<dbReference type="InterPro" id="IPR011114">
    <property type="entry name" value="RuvA_C"/>
</dbReference>
<dbReference type="KEGG" id="lar:lam_822"/>
<dbReference type="Gene3D" id="2.40.50.140">
    <property type="entry name" value="Nucleic acid-binding proteins"/>
    <property type="match status" value="1"/>
</dbReference>
<dbReference type="Gene3D" id="1.10.150.20">
    <property type="entry name" value="5' to 3' exonuclease, C-terminal subdomain"/>
    <property type="match status" value="1"/>
</dbReference>
<comment type="function">
    <text evidence="6">The RuvA-RuvB-RuvC complex processes Holliday junction (HJ) DNA during genetic recombination and DNA repair, while the RuvA-RuvB complex plays an important role in the rescue of blocked DNA replication forks via replication fork reversal (RFR). RuvA specifically binds to HJ cruciform DNA, conferring on it an open structure. The RuvB hexamer acts as an ATP-dependent pump, pulling dsDNA into and through the RuvAB complex. HJ branch migration allows RuvC to scan DNA until it finds its consensus sequence, where it cleaves and resolves the cruciform DNA.</text>
</comment>
<comment type="subcellular location">
    <subcellularLocation>
        <location evidence="6">Cytoplasm</location>
    </subcellularLocation>
</comment>
<evidence type="ECO:0000256" key="3">
    <source>
        <dbReference type="ARBA" id="ARBA00023125"/>
    </source>
</evidence>
<evidence type="ECO:0000256" key="2">
    <source>
        <dbReference type="ARBA" id="ARBA00022763"/>
    </source>
</evidence>
<keyword evidence="3 6" id="KW-0238">DNA-binding</keyword>
<evidence type="ECO:0000256" key="1">
    <source>
        <dbReference type="ARBA" id="ARBA00022490"/>
    </source>
</evidence>
<gene>
    <name evidence="6 8" type="primary">ruvA</name>
    <name evidence="8" type="ORF">lam_822</name>
</gene>
<dbReference type="SMART" id="SM00278">
    <property type="entry name" value="HhH1"/>
    <property type="match status" value="2"/>
</dbReference>
<dbReference type="GO" id="GO:0009378">
    <property type="term" value="F:four-way junction helicase activity"/>
    <property type="evidence" value="ECO:0007669"/>
    <property type="project" value="InterPro"/>
</dbReference>
<feature type="domain" description="Helix-hairpin-helix DNA-binding motif class 1" evidence="7">
    <location>
        <begin position="108"/>
        <end position="127"/>
    </location>
</feature>
<evidence type="ECO:0000256" key="4">
    <source>
        <dbReference type="ARBA" id="ARBA00023172"/>
    </source>
</evidence>
<protein>
    <recommendedName>
        <fullName evidence="6">Holliday junction branch migration complex subunit RuvA</fullName>
    </recommendedName>
</protein>
<proteinExistence type="inferred from homology"/>
<feature type="region of interest" description="Domain III" evidence="6">
    <location>
        <begin position="152"/>
        <end position="208"/>
    </location>
</feature>
<dbReference type="InterPro" id="IPR003583">
    <property type="entry name" value="Hlx-hairpin-Hlx_DNA-bd_motif"/>
</dbReference>
<dbReference type="CDD" id="cd14332">
    <property type="entry name" value="UBA_RuvA_C"/>
    <property type="match status" value="1"/>
</dbReference>
<comment type="caution">
    <text evidence="6">Lacks conserved residue(s) required for the propagation of feature annotation.</text>
</comment>
<keyword evidence="2 6" id="KW-0227">DNA damage</keyword>
<dbReference type="RefSeq" id="WP_007557412.1">
    <property type="nucleotide sequence ID" value="NC_022793.1"/>
</dbReference>
<feature type="region of interest" description="Domain I" evidence="6">
    <location>
        <begin position="1"/>
        <end position="64"/>
    </location>
</feature>
<dbReference type="InterPro" id="IPR013849">
    <property type="entry name" value="DNA_helicase_Holl-junc_RuvA_I"/>
</dbReference>
<sequence>MIGKIKGNIDELYDDYVLIDVKGVCYIIHCPMRTLSNIGELGDSCILFIETHFRQDQIKLYGFLSDLDRKWFVLLQNVQGIGARVAISILSHMAPSELVDSIILQDNKVLAKIPGIGLKVASRIITELKDKAISLSSYSQGQIINSNGDKNSNLDSISSVANNAISALVNLGYSRDQATIAVSAVIKREKNITCDGQIIKLALKEVSC</sequence>
<dbReference type="GO" id="GO:0005737">
    <property type="term" value="C:cytoplasm"/>
    <property type="evidence" value="ECO:0007669"/>
    <property type="project" value="UniProtKB-SubCell"/>
</dbReference>
<dbReference type="AlphaFoldDB" id="U6B8T2"/>
<dbReference type="SUPFAM" id="SSF50249">
    <property type="entry name" value="Nucleic acid-binding proteins"/>
    <property type="match status" value="1"/>
</dbReference>
<dbReference type="Gene3D" id="1.10.8.10">
    <property type="entry name" value="DNA helicase RuvA subunit, C-terminal domain"/>
    <property type="match status" value="1"/>
</dbReference>
<keyword evidence="1 6" id="KW-0963">Cytoplasm</keyword>
<dbReference type="GO" id="GO:0006281">
    <property type="term" value="P:DNA repair"/>
    <property type="evidence" value="ECO:0007669"/>
    <property type="project" value="UniProtKB-UniRule"/>
</dbReference>
<reference evidence="8 9" key="1">
    <citation type="journal article" date="2014" name="Mol. Plant Microbe Interact.">
        <title>The complete genome sequence of Candidatus Liberibacter americanus, associated with citrus Huanglongbing.</title>
        <authorList>
            <person name="Wulff N.A."/>
            <person name="Zhang S."/>
            <person name="Setubal J.C."/>
            <person name="Almeida N.F."/>
            <person name="Martins E.C."/>
            <person name="Harakava R."/>
            <person name="Kumar D."/>
            <person name="Rangel L.T."/>
            <person name="Foissac X."/>
            <person name="Bove J."/>
            <person name="Gabriel D.W."/>
        </authorList>
    </citation>
    <scope>NUCLEOTIDE SEQUENCE [LARGE SCALE GENOMIC DNA]</scope>
    <source>
        <strain evidence="8 9">Sao Paulo</strain>
    </source>
</reference>
<dbReference type="GO" id="GO:0009379">
    <property type="term" value="C:Holliday junction helicase complex"/>
    <property type="evidence" value="ECO:0007669"/>
    <property type="project" value="InterPro"/>
</dbReference>
<dbReference type="HOGENOM" id="CLU_087936_3_0_5"/>
<accession>U6B8T2</accession>
<dbReference type="EMBL" id="CP006604">
    <property type="protein sequence ID" value="AHA28162.1"/>
    <property type="molecule type" value="Genomic_DNA"/>
</dbReference>
<evidence type="ECO:0000256" key="5">
    <source>
        <dbReference type="ARBA" id="ARBA00023204"/>
    </source>
</evidence>
<dbReference type="SUPFAM" id="SSF46929">
    <property type="entry name" value="DNA helicase RuvA subunit, C-terminal domain"/>
    <property type="match status" value="1"/>
</dbReference>
<dbReference type="SUPFAM" id="SSF47781">
    <property type="entry name" value="RuvA domain 2-like"/>
    <property type="match status" value="1"/>
</dbReference>
<feature type="domain" description="Helix-hairpin-helix DNA-binding motif class 1" evidence="7">
    <location>
        <begin position="73"/>
        <end position="92"/>
    </location>
</feature>
<evidence type="ECO:0000256" key="6">
    <source>
        <dbReference type="HAMAP-Rule" id="MF_00031"/>
    </source>
</evidence>
<keyword evidence="5 6" id="KW-0234">DNA repair</keyword>
<dbReference type="Pfam" id="PF07499">
    <property type="entry name" value="RuvA_C"/>
    <property type="match status" value="1"/>
</dbReference>
<keyword evidence="4 6" id="KW-0233">DNA recombination</keyword>
<dbReference type="InterPro" id="IPR010994">
    <property type="entry name" value="RuvA_2-like"/>
</dbReference>
<comment type="subunit">
    <text evidence="6">Homotetramer. Forms an RuvA(8)-RuvB(12)-Holliday junction (HJ) complex. HJ DNA is sandwiched between 2 RuvA tetramers; dsDNA enters through RuvA and exits via RuvB. An RuvB hexamer assembles on each DNA strand where it exits the tetramer. Each RuvB hexamer is contacted by two RuvA subunits (via domain III) on 2 adjacent RuvB subunits; this complex drives branch migration. In the full resolvosome a probable DNA-RuvA(4)-RuvB(12)-RuvC(2) complex forms which resolves the HJ.</text>
</comment>
<name>U6B8T2_9HYPH</name>
<dbReference type="Proteomes" id="UP000017862">
    <property type="component" value="Chromosome"/>
</dbReference>
<dbReference type="GO" id="GO:0005524">
    <property type="term" value="F:ATP binding"/>
    <property type="evidence" value="ECO:0007669"/>
    <property type="project" value="InterPro"/>
</dbReference>
<dbReference type="Pfam" id="PF01330">
    <property type="entry name" value="RuvA_N"/>
    <property type="match status" value="1"/>
</dbReference>
<dbReference type="GO" id="GO:0048476">
    <property type="term" value="C:Holliday junction resolvase complex"/>
    <property type="evidence" value="ECO:0007669"/>
    <property type="project" value="UniProtKB-UniRule"/>
</dbReference>
<evidence type="ECO:0000259" key="7">
    <source>
        <dbReference type="SMART" id="SM00278"/>
    </source>
</evidence>
<dbReference type="GO" id="GO:0006310">
    <property type="term" value="P:DNA recombination"/>
    <property type="evidence" value="ECO:0007669"/>
    <property type="project" value="UniProtKB-UniRule"/>
</dbReference>
<dbReference type="GO" id="GO:0000400">
    <property type="term" value="F:four-way junction DNA binding"/>
    <property type="evidence" value="ECO:0007669"/>
    <property type="project" value="UniProtKB-UniRule"/>
</dbReference>
<comment type="domain">
    <text evidence="6">Has three domains with a flexible linker between the domains II and III and assumes an 'L' shape. Domain III is highly mobile and contacts RuvB.</text>
</comment>